<dbReference type="EMBL" id="CAADJD010000023">
    <property type="protein sequence ID" value="VFS77957.1"/>
    <property type="molecule type" value="Genomic_DNA"/>
</dbReference>
<name>A0A485BVU0_KLUCR</name>
<gene>
    <name evidence="1" type="ORF">NCTC12993_05665</name>
</gene>
<evidence type="ECO:0000313" key="2">
    <source>
        <dbReference type="Proteomes" id="UP000401081"/>
    </source>
</evidence>
<protein>
    <submittedName>
        <fullName evidence="1">Uncharacterized protein</fullName>
    </submittedName>
</protein>
<organism evidence="1 2">
    <name type="scientific">Kluyvera cryocrescens</name>
    <name type="common">Kluyvera citrophila</name>
    <dbReference type="NCBI Taxonomy" id="580"/>
    <lineage>
        <taxon>Bacteria</taxon>
        <taxon>Pseudomonadati</taxon>
        <taxon>Pseudomonadota</taxon>
        <taxon>Gammaproteobacteria</taxon>
        <taxon>Enterobacterales</taxon>
        <taxon>Enterobacteriaceae</taxon>
        <taxon>Kluyvera</taxon>
    </lineage>
</organism>
<sequence>MRRIKTGGQDGNVNQIAKLLLFEGFDQFIALRAWGFTGNQRCIVGGQQAGDLPGVFDGAAKIITPFARLGELNNLADNVRRNAPAAVLVRD</sequence>
<dbReference type="Proteomes" id="UP000401081">
    <property type="component" value="Unassembled WGS sequence"/>
</dbReference>
<evidence type="ECO:0000313" key="1">
    <source>
        <dbReference type="EMBL" id="VFS77957.1"/>
    </source>
</evidence>
<keyword evidence="2" id="KW-1185">Reference proteome</keyword>
<reference evidence="1 2" key="1">
    <citation type="submission" date="2019-03" db="EMBL/GenBank/DDBJ databases">
        <authorList>
            <consortium name="Pathogen Informatics"/>
        </authorList>
    </citation>
    <scope>NUCLEOTIDE SEQUENCE [LARGE SCALE GENOMIC DNA]</scope>
    <source>
        <strain evidence="1 2">NCTC12993</strain>
    </source>
</reference>
<proteinExistence type="predicted"/>
<dbReference type="AlphaFoldDB" id="A0A485BVU0"/>
<accession>A0A485BVU0</accession>